<protein>
    <submittedName>
        <fullName evidence="3">Tyrosine-type recombinase/integrase</fullName>
    </submittedName>
</protein>
<dbReference type="InterPro" id="IPR050090">
    <property type="entry name" value="Tyrosine_recombinase_XerCD"/>
</dbReference>
<evidence type="ECO:0000259" key="2">
    <source>
        <dbReference type="PROSITE" id="PS51898"/>
    </source>
</evidence>
<dbReference type="GO" id="GO:0003677">
    <property type="term" value="F:DNA binding"/>
    <property type="evidence" value="ECO:0007669"/>
    <property type="project" value="InterPro"/>
</dbReference>
<dbReference type="PANTHER" id="PTHR30349:SF64">
    <property type="entry name" value="PROPHAGE INTEGRASE INTD-RELATED"/>
    <property type="match status" value="1"/>
</dbReference>
<dbReference type="SUPFAM" id="SSF56349">
    <property type="entry name" value="DNA breaking-rejoining enzymes"/>
    <property type="match status" value="1"/>
</dbReference>
<dbReference type="InterPro" id="IPR013762">
    <property type="entry name" value="Integrase-like_cat_sf"/>
</dbReference>
<dbReference type="GO" id="GO:0006310">
    <property type="term" value="P:DNA recombination"/>
    <property type="evidence" value="ECO:0007669"/>
    <property type="project" value="UniProtKB-KW"/>
</dbReference>
<dbReference type="GO" id="GO:0015074">
    <property type="term" value="P:DNA integration"/>
    <property type="evidence" value="ECO:0007669"/>
    <property type="project" value="InterPro"/>
</dbReference>
<reference evidence="3" key="1">
    <citation type="submission" date="2023-08" db="EMBL/GenBank/DDBJ databases">
        <title>Comparative genomics and taxonomic characterization of three novel marine species of genus Marivirga.</title>
        <authorList>
            <person name="Muhammad N."/>
            <person name="Kim S.-G."/>
        </authorList>
    </citation>
    <scope>NUCLEOTIDE SEQUENCE [LARGE SCALE GENOMIC DNA]</scope>
    <source>
        <strain evidence="3">ABR2-2</strain>
    </source>
</reference>
<organism evidence="3 4">
    <name type="scientific">Marivirga arenosa</name>
    <dbReference type="NCBI Taxonomy" id="3059076"/>
    <lineage>
        <taxon>Bacteria</taxon>
        <taxon>Pseudomonadati</taxon>
        <taxon>Bacteroidota</taxon>
        <taxon>Cytophagia</taxon>
        <taxon>Cytophagales</taxon>
        <taxon>Marivirgaceae</taxon>
        <taxon>Marivirga</taxon>
    </lineage>
</organism>
<name>A0AA51N8F9_9BACT</name>
<evidence type="ECO:0000256" key="1">
    <source>
        <dbReference type="ARBA" id="ARBA00023172"/>
    </source>
</evidence>
<sequence>MKHQCIIRLLYSSGLRRGELLNLKISNIDGKRMTVRVNQGKGKNDRYSILSEKLLLKLRLYYKQYKPVYYLFEGKKGQQYSGSSVRQIVAKAAKSANIRKAVRPHMLRHSFATHLLESGTDLRHIQILLGHNTEIYTHVATDTFKTIKNPLDCI</sequence>
<dbReference type="EMBL" id="CP129970">
    <property type="protein sequence ID" value="WMN08072.1"/>
    <property type="molecule type" value="Genomic_DNA"/>
</dbReference>
<dbReference type="RefSeq" id="WP_308358429.1">
    <property type="nucleotide sequence ID" value="NZ_CP129970.2"/>
</dbReference>
<keyword evidence="1" id="KW-0233">DNA recombination</keyword>
<dbReference type="AlphaFoldDB" id="A0AA51N8F9"/>
<dbReference type="PROSITE" id="PS51898">
    <property type="entry name" value="TYR_RECOMBINASE"/>
    <property type="match status" value="1"/>
</dbReference>
<dbReference type="PANTHER" id="PTHR30349">
    <property type="entry name" value="PHAGE INTEGRASE-RELATED"/>
    <property type="match status" value="1"/>
</dbReference>
<gene>
    <name evidence="3" type="ORF">QYS48_30460</name>
</gene>
<evidence type="ECO:0000313" key="4">
    <source>
        <dbReference type="Proteomes" id="UP001244443"/>
    </source>
</evidence>
<dbReference type="Proteomes" id="UP001244443">
    <property type="component" value="Chromosome"/>
</dbReference>
<keyword evidence="4" id="KW-1185">Reference proteome</keyword>
<accession>A0AA51N8F9</accession>
<evidence type="ECO:0000313" key="3">
    <source>
        <dbReference type="EMBL" id="WMN08072.1"/>
    </source>
</evidence>
<feature type="domain" description="Tyr recombinase" evidence="2">
    <location>
        <begin position="1"/>
        <end position="149"/>
    </location>
</feature>
<dbReference type="Pfam" id="PF00589">
    <property type="entry name" value="Phage_integrase"/>
    <property type="match status" value="1"/>
</dbReference>
<dbReference type="Gene3D" id="1.10.443.10">
    <property type="entry name" value="Intergrase catalytic core"/>
    <property type="match status" value="1"/>
</dbReference>
<dbReference type="InterPro" id="IPR011010">
    <property type="entry name" value="DNA_brk_join_enz"/>
</dbReference>
<dbReference type="InterPro" id="IPR002104">
    <property type="entry name" value="Integrase_catalytic"/>
</dbReference>
<proteinExistence type="predicted"/>